<accession>A0A3M2HIH5</accession>
<dbReference type="OrthoDB" id="6053162at2"/>
<dbReference type="RefSeq" id="WP_122102584.1">
    <property type="nucleotide sequence ID" value="NZ_RFLY01000042.1"/>
</dbReference>
<comment type="caution">
    <text evidence="3">The sequence shown here is derived from an EMBL/GenBank/DDBJ whole genome shotgun (WGS) entry which is preliminary data.</text>
</comment>
<evidence type="ECO:0000313" key="4">
    <source>
        <dbReference type="Proteomes" id="UP000275012"/>
    </source>
</evidence>
<protein>
    <recommendedName>
        <fullName evidence="2">Peptidoglycan binding-like domain-containing protein</fullName>
    </recommendedName>
</protein>
<evidence type="ECO:0000259" key="2">
    <source>
        <dbReference type="Pfam" id="PF01471"/>
    </source>
</evidence>
<feature type="compositionally biased region" description="Basic and acidic residues" evidence="1">
    <location>
        <begin position="124"/>
        <end position="133"/>
    </location>
</feature>
<dbReference type="Proteomes" id="UP000275012">
    <property type="component" value="Unassembled WGS sequence"/>
</dbReference>
<feature type="domain" description="Peptidoglycan binding-like" evidence="2">
    <location>
        <begin position="4"/>
        <end position="52"/>
    </location>
</feature>
<feature type="region of interest" description="Disordered" evidence="1">
    <location>
        <begin position="406"/>
        <end position="425"/>
    </location>
</feature>
<feature type="compositionally biased region" description="Gly residues" evidence="1">
    <location>
        <begin position="413"/>
        <end position="425"/>
    </location>
</feature>
<sequence length="425" mass="46493">MAFLQYRLHRVGMTGPEGQPVPQDGRFGPETEHAVRQFQHSHGLPATGITEGAMNNALAREHLARQTLSPSVEAMLQARREQERQAQEAHEREARERQLQEQREREAHAARELAAREARERLVRERHAEEAAQRETTPPPTPPERDYLCLGNQGNDVAFLQYRLHRVGMTGPEGHPVPQDDRFGPETEHAVRQFQHSHGLPVTGIADPSVNAALTRAHHARLPPLQPTGQDAATMASGQPRPMRPTADAPWPSVDAGIPTSPPTPGIGGGHPSREEPPEAPAPHRPTFPTDHPDHALFAAIQAQLPPGTPDEKTAEIMHAAKLKGIDHDIIRFKDVTLRGDRAFVYSHTYGKFTDALSLSAPAPPLAETLEQTRALDRKNAVEMEAFLAEQERINREHTGPVMKMTLENPGNDPGGDGGGDGGGG</sequence>
<dbReference type="InterPro" id="IPR036365">
    <property type="entry name" value="PGBD-like_sf"/>
</dbReference>
<dbReference type="AlphaFoldDB" id="A0A3M2HIH5"/>
<dbReference type="InterPro" id="IPR002477">
    <property type="entry name" value="Peptidoglycan-bd-like"/>
</dbReference>
<keyword evidence="4" id="KW-1185">Reference proteome</keyword>
<dbReference type="SUPFAM" id="SSF47090">
    <property type="entry name" value="PGBD-like"/>
    <property type="match status" value="2"/>
</dbReference>
<dbReference type="Gene3D" id="1.10.101.10">
    <property type="entry name" value="PGBD-like superfamily/PGBD"/>
    <property type="match status" value="2"/>
</dbReference>
<dbReference type="EMBL" id="RFLY01000042">
    <property type="protein sequence ID" value="RMH87380.1"/>
    <property type="molecule type" value="Genomic_DNA"/>
</dbReference>
<feature type="region of interest" description="Disordered" evidence="1">
    <location>
        <begin position="222"/>
        <end position="289"/>
    </location>
</feature>
<reference evidence="3 4" key="1">
    <citation type="submission" date="2018-10" db="EMBL/GenBank/DDBJ databases">
        <title>Proposal of Lysobacter pythonis sp. nov. isolated from royal pythons (Python regius).</title>
        <authorList>
            <person name="Hans-Juergen B."/>
            <person name="Huptas C."/>
            <person name="Sandra B."/>
            <person name="Igor L."/>
            <person name="Joachim S."/>
            <person name="Siegfried S."/>
            <person name="Mareike W."/>
            <person name="Peter K."/>
        </authorList>
    </citation>
    <scope>NUCLEOTIDE SEQUENCE [LARGE SCALE GENOMIC DNA]</scope>
    <source>
        <strain evidence="3 4">4284/11</strain>
    </source>
</reference>
<organism evidence="3 4">
    <name type="scientific">Solilutibacter pythonis</name>
    <dbReference type="NCBI Taxonomy" id="2483112"/>
    <lineage>
        <taxon>Bacteria</taxon>
        <taxon>Pseudomonadati</taxon>
        <taxon>Pseudomonadota</taxon>
        <taxon>Gammaproteobacteria</taxon>
        <taxon>Lysobacterales</taxon>
        <taxon>Lysobacteraceae</taxon>
        <taxon>Solilutibacter</taxon>
    </lineage>
</organism>
<evidence type="ECO:0000256" key="1">
    <source>
        <dbReference type="SAM" id="MobiDB-lite"/>
    </source>
</evidence>
<evidence type="ECO:0000313" key="3">
    <source>
        <dbReference type="EMBL" id="RMH87380.1"/>
    </source>
</evidence>
<dbReference type="InterPro" id="IPR036366">
    <property type="entry name" value="PGBDSf"/>
</dbReference>
<proteinExistence type="predicted"/>
<name>A0A3M2HIH5_9GAMM</name>
<feature type="domain" description="Peptidoglycan binding-like" evidence="2">
    <location>
        <begin position="153"/>
        <end position="214"/>
    </location>
</feature>
<feature type="compositionally biased region" description="Basic and acidic residues" evidence="1">
    <location>
        <begin position="78"/>
        <end position="111"/>
    </location>
</feature>
<dbReference type="Pfam" id="PF01471">
    <property type="entry name" value="PG_binding_1"/>
    <property type="match status" value="2"/>
</dbReference>
<feature type="region of interest" description="Disordered" evidence="1">
    <location>
        <begin position="77"/>
        <end position="111"/>
    </location>
</feature>
<gene>
    <name evidence="3" type="ORF">EBB59_13115</name>
</gene>
<feature type="region of interest" description="Disordered" evidence="1">
    <location>
        <begin position="124"/>
        <end position="146"/>
    </location>
</feature>